<sequence>MARSTYDEIRSMNAEDIRNYLVELIKISHWKEIVRAYKLNPMAHRAIIHMTGDTALHMAVADWQEHLVEDLVELMSTEELAIKNKSGNTPLHIAASMGHTRICACIAKGRPDLVWVRNNDNETPLFSAALYGRKDAFLCLHYIYCSGAVNPYDHCRGKDGNTILHYAIHKDCFDLAYQIICLYGNLVNYVNELGVSPLHLLASKPSAFRSGCHLSPTDRIIYHCIVVDKLRKEEPAIIKAYREEMNPKYPENYQTCMNCIRLFTNLTGIVRVGQSRQKADPETNVALSPRTYQSSFPPNYHTCLEFVKLSFRAMVITVVKGVQIMNELLTRTSTYNYEFGGMKLDTASTSKDNGETTPPTEMMEFEIDKVSKDDKSKQKITEEVRQKKKTLELGRETPFLTAAKHGVTEMVEMILKIFPVAIRDINEERKNVVLVAVENRQIHTFQLLLRKNINRDIYNVFGKVDNNGNSALHLAARLGDHQPRLIHGPAFQMQWEIKWFQFVENSMPPHFARFNKNLETANDIFMETHKELVKSGGEWLTKTSEACTVVGGLVATVVFATATCCAEASTNCE</sequence>
<evidence type="ECO:0000313" key="2">
    <source>
        <dbReference type="Proteomes" id="UP001054821"/>
    </source>
</evidence>
<dbReference type="SMART" id="SM00248">
    <property type="entry name" value="ANK"/>
    <property type="match status" value="6"/>
</dbReference>
<evidence type="ECO:0008006" key="3">
    <source>
        <dbReference type="Google" id="ProtNLM"/>
    </source>
</evidence>
<dbReference type="PANTHER" id="PTHR24177">
    <property type="entry name" value="CASKIN"/>
    <property type="match status" value="1"/>
</dbReference>
<name>A0AAD4V171_PRUDU</name>
<dbReference type="Proteomes" id="UP001054821">
    <property type="component" value="Chromosome 8"/>
</dbReference>
<dbReference type="EMBL" id="JAJFAZ020000008">
    <property type="protein sequence ID" value="KAI5315904.1"/>
    <property type="molecule type" value="Genomic_DNA"/>
</dbReference>
<comment type="caution">
    <text evidence="1">The sequence shown here is derived from an EMBL/GenBank/DDBJ whole genome shotgun (WGS) entry which is preliminary data.</text>
</comment>
<dbReference type="InterPro" id="IPR002110">
    <property type="entry name" value="Ankyrin_rpt"/>
</dbReference>
<dbReference type="InterPro" id="IPR036770">
    <property type="entry name" value="Ankyrin_rpt-contain_sf"/>
</dbReference>
<protein>
    <recommendedName>
        <fullName evidence="3">Ankyrin repeat family protein</fullName>
    </recommendedName>
</protein>
<reference evidence="1 2" key="1">
    <citation type="journal article" date="2022" name="G3 (Bethesda)">
        <title>Whole-genome sequence and methylome profiling of the almond [Prunus dulcis (Mill.) D.A. Webb] cultivar 'Nonpareil'.</title>
        <authorList>
            <person name="D'Amico-Willman K.M."/>
            <person name="Ouma W.Z."/>
            <person name="Meulia T."/>
            <person name="Sideli G.M."/>
            <person name="Gradziel T.M."/>
            <person name="Fresnedo-Ramirez J."/>
        </authorList>
    </citation>
    <scope>NUCLEOTIDE SEQUENCE [LARGE SCALE GENOMIC DNA]</scope>
    <source>
        <strain evidence="1">Clone GOH B32 T37-40</strain>
    </source>
</reference>
<dbReference type="Gene3D" id="1.25.40.20">
    <property type="entry name" value="Ankyrin repeat-containing domain"/>
    <property type="match status" value="2"/>
</dbReference>
<accession>A0AAD4V171</accession>
<dbReference type="AlphaFoldDB" id="A0AAD4V171"/>
<evidence type="ECO:0000313" key="1">
    <source>
        <dbReference type="EMBL" id="KAI5315904.1"/>
    </source>
</evidence>
<dbReference type="Pfam" id="PF12796">
    <property type="entry name" value="Ank_2"/>
    <property type="match status" value="2"/>
</dbReference>
<dbReference type="GO" id="GO:0016020">
    <property type="term" value="C:membrane"/>
    <property type="evidence" value="ECO:0007669"/>
    <property type="project" value="TreeGrafter"/>
</dbReference>
<keyword evidence="2" id="KW-1185">Reference proteome</keyword>
<proteinExistence type="predicted"/>
<dbReference type="SUPFAM" id="SSF48403">
    <property type="entry name" value="Ankyrin repeat"/>
    <property type="match status" value="2"/>
</dbReference>
<dbReference type="PANTHER" id="PTHR24177:SF103">
    <property type="entry name" value="PGG DOMAIN-CONTAINING PROTEIN"/>
    <property type="match status" value="1"/>
</dbReference>
<gene>
    <name evidence="1" type="ORF">L3X38_045080</name>
</gene>
<organism evidence="1 2">
    <name type="scientific">Prunus dulcis</name>
    <name type="common">Almond</name>
    <name type="synonym">Amygdalus dulcis</name>
    <dbReference type="NCBI Taxonomy" id="3755"/>
    <lineage>
        <taxon>Eukaryota</taxon>
        <taxon>Viridiplantae</taxon>
        <taxon>Streptophyta</taxon>
        <taxon>Embryophyta</taxon>
        <taxon>Tracheophyta</taxon>
        <taxon>Spermatophyta</taxon>
        <taxon>Magnoliopsida</taxon>
        <taxon>eudicotyledons</taxon>
        <taxon>Gunneridae</taxon>
        <taxon>Pentapetalae</taxon>
        <taxon>rosids</taxon>
        <taxon>fabids</taxon>
        <taxon>Rosales</taxon>
        <taxon>Rosaceae</taxon>
        <taxon>Amygdaloideae</taxon>
        <taxon>Amygdaleae</taxon>
        <taxon>Prunus</taxon>
    </lineage>
</organism>